<dbReference type="Gene3D" id="3.40.50.300">
    <property type="entry name" value="P-loop containing nucleotide triphosphate hydrolases"/>
    <property type="match status" value="1"/>
</dbReference>
<evidence type="ECO:0000259" key="21">
    <source>
        <dbReference type="Pfam" id="PF13807"/>
    </source>
</evidence>
<comment type="similarity">
    <text evidence="2">Belongs to the CpsD/CapB family.</text>
</comment>
<reference evidence="22 23" key="1">
    <citation type="submission" date="2014-12" db="EMBL/GenBank/DDBJ databases">
        <title>Genome sequencing of Brevundimonas nasdae TPW30.</title>
        <authorList>
            <person name="Tan P.W."/>
            <person name="Chan K.-G."/>
        </authorList>
    </citation>
    <scope>NUCLEOTIDE SEQUENCE [LARGE SCALE GENOMIC DNA]</scope>
    <source>
        <strain evidence="22 23">TPW30</strain>
    </source>
</reference>
<dbReference type="GO" id="GO:0004715">
    <property type="term" value="F:non-membrane spanning protein tyrosine kinase activity"/>
    <property type="evidence" value="ECO:0007669"/>
    <property type="project" value="UniProtKB-EC"/>
</dbReference>
<dbReference type="STRING" id="172043.RM53_09125"/>
<dbReference type="InterPro" id="IPR050445">
    <property type="entry name" value="Bact_polysacc_biosynth/exp"/>
</dbReference>
<evidence type="ECO:0000256" key="17">
    <source>
        <dbReference type="SAM" id="MobiDB-lite"/>
    </source>
</evidence>
<dbReference type="Pfam" id="PF02706">
    <property type="entry name" value="Wzz"/>
    <property type="match status" value="1"/>
</dbReference>
<feature type="domain" description="Tyrosine-protein kinase G-rich" evidence="21">
    <location>
        <begin position="393"/>
        <end position="464"/>
    </location>
</feature>
<feature type="region of interest" description="Disordered" evidence="17">
    <location>
        <begin position="415"/>
        <end position="436"/>
    </location>
</feature>
<dbReference type="AlphaFoldDB" id="A0A0B4D147"/>
<dbReference type="InterPro" id="IPR005702">
    <property type="entry name" value="Wzc-like_C"/>
</dbReference>
<dbReference type="RefSeq" id="WP_039246094.1">
    <property type="nucleotide sequence ID" value="NZ_JWSY01000013.1"/>
</dbReference>
<evidence type="ECO:0000256" key="13">
    <source>
        <dbReference type="ARBA" id="ARBA00023136"/>
    </source>
</evidence>
<protein>
    <recommendedName>
        <fullName evidence="4">non-specific protein-tyrosine kinase</fullName>
        <ecNumber evidence="4">2.7.10.2</ecNumber>
    </recommendedName>
</protein>
<evidence type="ECO:0000256" key="10">
    <source>
        <dbReference type="ARBA" id="ARBA00022777"/>
    </source>
</evidence>
<evidence type="ECO:0000256" key="5">
    <source>
        <dbReference type="ARBA" id="ARBA00022475"/>
    </source>
</evidence>
<feature type="domain" description="Polysaccharide chain length determinant N-terminal" evidence="19">
    <location>
        <begin position="16"/>
        <end position="104"/>
    </location>
</feature>
<proteinExistence type="inferred from homology"/>
<sequence length="736" mass="79339">MTDSGVPSLPSSAAETFSFRNLINIFRRRVRLFGAVALLVFLAALLVTARATPRYTAQAQVMLNVRQSQVLDTQQVLSNLPAETGVVDSEVEVLQSRDLARQVAEVLRLENDPEFNWALRKPSGLGALIARVQGRSLAPPAPPTTPDEIRLGRERAASALRGGLKVQRMGLTYIIGVSFTSLNPEKAARIANAFAGQYIANQVSDKGGANRQANTFLEERLNQLRGEVQSAEAAVESYRSANNLLTSSGATLTEQEVSTYNQQLATAQADQAVEEARLRAARSQLARGSSGGDVGEALQSSVVGSLRAQRATVAARVADLQARYGPDWPALVRARQELAAIDGQIQAEIQRVISNLEARVQVARDRTASLRSTLGQTRGALASNNAASVRLNELERNAESVRKLYEGLLERYQETTNQSGNETADSRMLQAARASGAPSSPNVPVNLVLGFILALGCGLAAVVIVELMDDGLITSEDVQRRLGLPMLGTVPLLMSTADRKDRRMAPTDYLLNRPLSAFAESFRTLRTSIMYAKLGAAAKVVVVTSALPGEGKTTTAVCLAISAAQAGLKVVIVDCDIRRRNVSRLLGVDADFGLMDVLDGSKPLTEVLLKGEASGAWVLPVAKRDFTPREVFNTAEMTALLSRLREDFDMVILDTAPVLAVAETRVLASQADAVMFLARWRKTPSKAAEAALRSLEQSEATVAGAVLTQVDVQEQARYGYGDPGYYYTAYKGYYTN</sequence>
<evidence type="ECO:0000259" key="19">
    <source>
        <dbReference type="Pfam" id="PF02706"/>
    </source>
</evidence>
<keyword evidence="6" id="KW-0997">Cell inner membrane</keyword>
<keyword evidence="11" id="KW-0067">ATP-binding</keyword>
<evidence type="ECO:0000259" key="20">
    <source>
        <dbReference type="Pfam" id="PF13614"/>
    </source>
</evidence>
<dbReference type="SUPFAM" id="SSF52540">
    <property type="entry name" value="P-loop containing nucleoside triphosphate hydrolases"/>
    <property type="match status" value="1"/>
</dbReference>
<evidence type="ECO:0000256" key="18">
    <source>
        <dbReference type="SAM" id="Phobius"/>
    </source>
</evidence>
<evidence type="ECO:0000256" key="12">
    <source>
        <dbReference type="ARBA" id="ARBA00022989"/>
    </source>
</evidence>
<dbReference type="NCBIfam" id="TIGR01007">
    <property type="entry name" value="eps_fam"/>
    <property type="match status" value="1"/>
</dbReference>
<comment type="similarity">
    <text evidence="3">Belongs to the etk/wzc family.</text>
</comment>
<name>A0A0B4D147_9CAUL</name>
<dbReference type="Pfam" id="PF13807">
    <property type="entry name" value="GNVR"/>
    <property type="match status" value="1"/>
</dbReference>
<dbReference type="InterPro" id="IPR025669">
    <property type="entry name" value="AAA_dom"/>
</dbReference>
<keyword evidence="5" id="KW-1003">Cell membrane</keyword>
<gene>
    <name evidence="22" type="ORF">RM53_09125</name>
</gene>
<feature type="domain" description="AAA" evidence="20">
    <location>
        <begin position="539"/>
        <end position="675"/>
    </location>
</feature>
<dbReference type="Proteomes" id="UP000031166">
    <property type="component" value="Unassembled WGS sequence"/>
</dbReference>
<dbReference type="EC" id="2.7.10.2" evidence="4"/>
<keyword evidence="16" id="KW-0175">Coiled coil</keyword>
<evidence type="ECO:0000256" key="15">
    <source>
        <dbReference type="ARBA" id="ARBA00051245"/>
    </source>
</evidence>
<keyword evidence="14" id="KW-0829">Tyrosine-protein kinase</keyword>
<evidence type="ECO:0000256" key="2">
    <source>
        <dbReference type="ARBA" id="ARBA00007316"/>
    </source>
</evidence>
<evidence type="ECO:0000256" key="8">
    <source>
        <dbReference type="ARBA" id="ARBA00022692"/>
    </source>
</evidence>
<dbReference type="InterPro" id="IPR027417">
    <property type="entry name" value="P-loop_NTPase"/>
</dbReference>
<dbReference type="Pfam" id="PF13614">
    <property type="entry name" value="AAA_31"/>
    <property type="match status" value="1"/>
</dbReference>
<dbReference type="InterPro" id="IPR032807">
    <property type="entry name" value="GNVR"/>
</dbReference>
<evidence type="ECO:0000256" key="11">
    <source>
        <dbReference type="ARBA" id="ARBA00022840"/>
    </source>
</evidence>
<keyword evidence="9" id="KW-0547">Nucleotide-binding</keyword>
<evidence type="ECO:0000256" key="4">
    <source>
        <dbReference type="ARBA" id="ARBA00011903"/>
    </source>
</evidence>
<evidence type="ECO:0000256" key="3">
    <source>
        <dbReference type="ARBA" id="ARBA00008883"/>
    </source>
</evidence>
<evidence type="ECO:0000256" key="1">
    <source>
        <dbReference type="ARBA" id="ARBA00004429"/>
    </source>
</evidence>
<comment type="catalytic activity">
    <reaction evidence="15">
        <text>L-tyrosyl-[protein] + ATP = O-phospho-L-tyrosyl-[protein] + ADP + H(+)</text>
        <dbReference type="Rhea" id="RHEA:10596"/>
        <dbReference type="Rhea" id="RHEA-COMP:10136"/>
        <dbReference type="Rhea" id="RHEA-COMP:20101"/>
        <dbReference type="ChEBI" id="CHEBI:15378"/>
        <dbReference type="ChEBI" id="CHEBI:30616"/>
        <dbReference type="ChEBI" id="CHEBI:46858"/>
        <dbReference type="ChEBI" id="CHEBI:61978"/>
        <dbReference type="ChEBI" id="CHEBI:456216"/>
        <dbReference type="EC" id="2.7.10.2"/>
    </reaction>
</comment>
<keyword evidence="10" id="KW-0418">Kinase</keyword>
<dbReference type="PANTHER" id="PTHR32309:SF13">
    <property type="entry name" value="FERRIC ENTEROBACTIN TRANSPORT PROTEIN FEPE"/>
    <property type="match status" value="1"/>
</dbReference>
<evidence type="ECO:0000313" key="22">
    <source>
        <dbReference type="EMBL" id="KIC58095.1"/>
    </source>
</evidence>
<feature type="transmembrane region" description="Helical" evidence="18">
    <location>
        <begin position="30"/>
        <end position="49"/>
    </location>
</feature>
<comment type="caution">
    <text evidence="22">The sequence shown here is derived from an EMBL/GenBank/DDBJ whole genome shotgun (WGS) entry which is preliminary data.</text>
</comment>
<dbReference type="GO" id="GO:0005524">
    <property type="term" value="F:ATP binding"/>
    <property type="evidence" value="ECO:0007669"/>
    <property type="project" value="UniProtKB-KW"/>
</dbReference>
<dbReference type="InterPro" id="IPR003856">
    <property type="entry name" value="LPS_length_determ_N"/>
</dbReference>
<evidence type="ECO:0000256" key="6">
    <source>
        <dbReference type="ARBA" id="ARBA00022519"/>
    </source>
</evidence>
<keyword evidence="12 18" id="KW-1133">Transmembrane helix</keyword>
<dbReference type="GO" id="GO:0005886">
    <property type="term" value="C:plasma membrane"/>
    <property type="evidence" value="ECO:0007669"/>
    <property type="project" value="UniProtKB-SubCell"/>
</dbReference>
<evidence type="ECO:0000256" key="14">
    <source>
        <dbReference type="ARBA" id="ARBA00023137"/>
    </source>
</evidence>
<organism evidence="22 23">
    <name type="scientific">Brevundimonas nasdae</name>
    <dbReference type="NCBI Taxonomy" id="172043"/>
    <lineage>
        <taxon>Bacteria</taxon>
        <taxon>Pseudomonadati</taxon>
        <taxon>Pseudomonadota</taxon>
        <taxon>Alphaproteobacteria</taxon>
        <taxon>Caulobacterales</taxon>
        <taxon>Caulobacteraceae</taxon>
        <taxon>Brevundimonas</taxon>
    </lineage>
</organism>
<evidence type="ECO:0000256" key="9">
    <source>
        <dbReference type="ARBA" id="ARBA00022741"/>
    </source>
</evidence>
<keyword evidence="8 18" id="KW-0812">Transmembrane</keyword>
<dbReference type="CDD" id="cd05387">
    <property type="entry name" value="BY-kinase"/>
    <property type="match status" value="1"/>
</dbReference>
<accession>A0A0B4D147</accession>
<dbReference type="EMBL" id="JWSY01000013">
    <property type="protein sequence ID" value="KIC58095.1"/>
    <property type="molecule type" value="Genomic_DNA"/>
</dbReference>
<evidence type="ECO:0000256" key="16">
    <source>
        <dbReference type="SAM" id="Coils"/>
    </source>
</evidence>
<evidence type="ECO:0000313" key="23">
    <source>
        <dbReference type="Proteomes" id="UP000031166"/>
    </source>
</evidence>
<dbReference type="PANTHER" id="PTHR32309">
    <property type="entry name" value="TYROSINE-PROTEIN KINASE"/>
    <property type="match status" value="1"/>
</dbReference>
<evidence type="ECO:0000256" key="7">
    <source>
        <dbReference type="ARBA" id="ARBA00022679"/>
    </source>
</evidence>
<keyword evidence="13 18" id="KW-0472">Membrane</keyword>
<feature type="coiled-coil region" evidence="16">
    <location>
        <begin position="214"/>
        <end position="241"/>
    </location>
</feature>
<keyword evidence="7" id="KW-0808">Transferase</keyword>
<comment type="subcellular location">
    <subcellularLocation>
        <location evidence="1">Cell inner membrane</location>
        <topology evidence="1">Multi-pass membrane protein</topology>
    </subcellularLocation>
</comment>